<proteinExistence type="inferred from homology"/>
<dbReference type="PANTHER" id="PTHR21337">
    <property type="entry name" value="PHOSPHO-2-DEHYDRO-3-DEOXYHEPTONATE ALDOLASE 1, 2"/>
    <property type="match status" value="1"/>
</dbReference>
<dbReference type="OrthoDB" id="2338at2759"/>
<feature type="binding site" evidence="5">
    <location>
        <position position="77"/>
    </location>
    <ligand>
        <name>Mn(2+)</name>
        <dbReference type="ChEBI" id="CHEBI:29035"/>
    </ligand>
</feature>
<dbReference type="SMR" id="A0A316ZF85"/>
<reference evidence="8 9" key="1">
    <citation type="journal article" date="2018" name="Mol. Biol. Evol.">
        <title>Broad Genomic Sampling Reveals a Smut Pathogenic Ancestry of the Fungal Clade Ustilaginomycotina.</title>
        <authorList>
            <person name="Kijpornyongpan T."/>
            <person name="Mondo S.J."/>
            <person name="Barry K."/>
            <person name="Sandor L."/>
            <person name="Lee J."/>
            <person name="Lipzen A."/>
            <person name="Pangilinan J."/>
            <person name="LaButti K."/>
            <person name="Hainaut M."/>
            <person name="Henrissat B."/>
            <person name="Grigoriev I.V."/>
            <person name="Spatafora J.W."/>
            <person name="Aime M.C."/>
        </authorList>
    </citation>
    <scope>NUCLEOTIDE SEQUENCE [LARGE SCALE GENOMIC DNA]</scope>
    <source>
        <strain evidence="8 9">MCA 4186</strain>
    </source>
</reference>
<dbReference type="PANTHER" id="PTHR21337:SF0">
    <property type="entry name" value="PHOSPHO-2-DEHYDRO-3-DEOXYHEPTONATE ALDOLASE"/>
    <property type="match status" value="1"/>
</dbReference>
<evidence type="ECO:0000256" key="5">
    <source>
        <dbReference type="PIRSR" id="PIRSR602480-1"/>
    </source>
</evidence>
<feature type="binding site" evidence="5">
    <location>
        <position position="433"/>
    </location>
    <ligand>
        <name>Mn(2+)</name>
        <dbReference type="ChEBI" id="CHEBI:29035"/>
    </ligand>
</feature>
<name>A0A316ZF85_9BASI</name>
<feature type="region of interest" description="Disordered" evidence="7">
    <location>
        <begin position="267"/>
        <end position="287"/>
    </location>
</feature>
<feature type="compositionally biased region" description="Low complexity" evidence="7">
    <location>
        <begin position="275"/>
        <end position="287"/>
    </location>
</feature>
<feature type="region of interest" description="Disordered" evidence="7">
    <location>
        <begin position="494"/>
        <end position="535"/>
    </location>
</feature>
<dbReference type="EC" id="2.5.1.54" evidence="6"/>
<dbReference type="AlphaFoldDB" id="A0A316ZF85"/>
<evidence type="ECO:0000256" key="1">
    <source>
        <dbReference type="ARBA" id="ARBA00004688"/>
    </source>
</evidence>
<dbReference type="Proteomes" id="UP000245946">
    <property type="component" value="Unassembled WGS sequence"/>
</dbReference>
<protein>
    <recommendedName>
        <fullName evidence="6">Phospho-2-dehydro-3-deoxyheptonate aldolase</fullName>
        <ecNumber evidence="6">2.5.1.54</ecNumber>
    </recommendedName>
</protein>
<keyword evidence="6" id="KW-0028">Amino-acid biosynthesis</keyword>
<dbReference type="GO" id="GO:0009423">
    <property type="term" value="P:chorismate biosynthetic process"/>
    <property type="evidence" value="ECO:0007669"/>
    <property type="project" value="UniProtKB-UniPathway"/>
</dbReference>
<dbReference type="InterPro" id="IPR002480">
    <property type="entry name" value="DAHP_synth_2"/>
</dbReference>
<dbReference type="GeneID" id="37269330"/>
<dbReference type="GO" id="GO:0008652">
    <property type="term" value="P:amino acid biosynthetic process"/>
    <property type="evidence" value="ECO:0007669"/>
    <property type="project" value="UniProtKB-KW"/>
</dbReference>
<dbReference type="UniPathway" id="UPA00053">
    <property type="reaction ID" value="UER00084"/>
</dbReference>
<keyword evidence="9" id="KW-1185">Reference proteome</keyword>
<gene>
    <name evidence="8" type="ORF">FA09DRAFT_328472</name>
</gene>
<comment type="cofactor">
    <cofactor evidence="5">
        <name>Mn(2+)</name>
        <dbReference type="ChEBI" id="CHEBI:29035"/>
    </cofactor>
    <cofactor evidence="5">
        <name>Co(2+)</name>
        <dbReference type="ChEBI" id="CHEBI:48828"/>
    </cofactor>
    <cofactor evidence="5">
        <name>Cd(2+)</name>
        <dbReference type="ChEBI" id="CHEBI:48775"/>
    </cofactor>
    <text evidence="5">Binds 1 divalent cation per subunit. The enzyme is active with manganese, cobalt or cadmium ions.</text>
</comment>
<feature type="binding site" evidence="5">
    <location>
        <position position="389"/>
    </location>
    <ligand>
        <name>Mn(2+)</name>
        <dbReference type="ChEBI" id="CHEBI:29035"/>
    </ligand>
</feature>
<comment type="pathway">
    <text evidence="1 6">Metabolic intermediate biosynthesis; chorismate biosynthesis; chorismate from D-erythrose 4-phosphate and phosphoenolpyruvate: step 1/7.</text>
</comment>
<dbReference type="InterPro" id="IPR013785">
    <property type="entry name" value="Aldolase_TIM"/>
</dbReference>
<dbReference type="SUPFAM" id="SSF51569">
    <property type="entry name" value="Aldolase"/>
    <property type="match status" value="1"/>
</dbReference>
<keyword evidence="5" id="KW-0170">Cobalt</keyword>
<keyword evidence="5" id="KW-0464">Manganese</keyword>
<keyword evidence="5" id="KW-0104">Cadmium</keyword>
<evidence type="ECO:0000256" key="4">
    <source>
        <dbReference type="ARBA" id="ARBA00047508"/>
    </source>
</evidence>
<feature type="binding site" evidence="5">
    <location>
        <position position="469"/>
    </location>
    <ligand>
        <name>Mn(2+)</name>
        <dbReference type="ChEBI" id="CHEBI:29035"/>
    </ligand>
</feature>
<evidence type="ECO:0000313" key="9">
    <source>
        <dbReference type="Proteomes" id="UP000245946"/>
    </source>
</evidence>
<organism evidence="8 9">
    <name type="scientific">Tilletiopsis washingtonensis</name>
    <dbReference type="NCBI Taxonomy" id="58919"/>
    <lineage>
        <taxon>Eukaryota</taxon>
        <taxon>Fungi</taxon>
        <taxon>Dikarya</taxon>
        <taxon>Basidiomycota</taxon>
        <taxon>Ustilaginomycotina</taxon>
        <taxon>Exobasidiomycetes</taxon>
        <taxon>Entylomatales</taxon>
        <taxon>Entylomatales incertae sedis</taxon>
        <taxon>Tilletiopsis</taxon>
    </lineage>
</organism>
<sequence length="549" mass="59125">MAAFAPSASTSSWTPSSWRTRPVAQDVAYPDAAALEAVTQRLAVLPGLVTPNEVDRLRKQLADVAQGKAFLLQSGDCAELFSDCEPRKIDAKLKLSLLMSLVLIWGARLPVVRVGRIAGQYAKPRSKATEMVKTAEGEQEVLTFRGDNVNAFAADPAARQPDPQRLLLAYFHSSTTLNHIRGALGSGIADLHAPHSWSLAHVRSPALQREFSSVVDSLGDALHFMKVVGADRADGVRGSLESVDYFTSHEGLMLEYEEALTRRAAGVPGASYQTSESPSSSEGASSGAHYTLSAHTIWLGDRTRQLDGAHVEYFRGLANPIGIKVGPSMKPAELVELLALLDPKAEVGRCTLICRFGAGKAPSLLPPLIRAVRASAHADSVIWCCDPMHGNTRTSPLDASIKTRAFGDIVTEVVESLAVHAQEGSRLGGVHLELTGEVDARGESVTECVGGSMELSAEDLSRRYMTHCDPRLNYEQSLDIAFLLSHSLRARRLGRAPSQSRLRPTALDRQPSPVPPPQQHQTAANGAAEGQETEERILAELVRGIANRP</sequence>
<evidence type="ECO:0000256" key="3">
    <source>
        <dbReference type="ARBA" id="ARBA00022679"/>
    </source>
</evidence>
<feature type="binding site" evidence="5">
    <location>
        <position position="355"/>
    </location>
    <ligand>
        <name>phosphoenolpyruvate</name>
        <dbReference type="ChEBI" id="CHEBI:58702"/>
    </ligand>
</feature>
<keyword evidence="3 6" id="KW-0808">Transferase</keyword>
<dbReference type="EMBL" id="KZ819287">
    <property type="protein sequence ID" value="PWN99678.1"/>
    <property type="molecule type" value="Genomic_DNA"/>
</dbReference>
<dbReference type="GO" id="GO:0003849">
    <property type="term" value="F:3-deoxy-7-phosphoheptulonate synthase activity"/>
    <property type="evidence" value="ECO:0007669"/>
    <property type="project" value="UniProtKB-EC"/>
</dbReference>
<dbReference type="RefSeq" id="XP_025599957.1">
    <property type="nucleotide sequence ID" value="XM_025741786.1"/>
</dbReference>
<dbReference type="Gene3D" id="3.20.20.70">
    <property type="entry name" value="Aldolase class I"/>
    <property type="match status" value="1"/>
</dbReference>
<evidence type="ECO:0000256" key="2">
    <source>
        <dbReference type="ARBA" id="ARBA00008911"/>
    </source>
</evidence>
<evidence type="ECO:0000313" key="8">
    <source>
        <dbReference type="EMBL" id="PWN99678.1"/>
    </source>
</evidence>
<accession>A0A316ZF85</accession>
<dbReference type="Pfam" id="PF01474">
    <property type="entry name" value="DAHP_synth_2"/>
    <property type="match status" value="1"/>
</dbReference>
<dbReference type="STRING" id="58919.A0A316ZF85"/>
<evidence type="ECO:0000256" key="7">
    <source>
        <dbReference type="SAM" id="MobiDB-lite"/>
    </source>
</evidence>
<evidence type="ECO:0000256" key="6">
    <source>
        <dbReference type="RuleBase" id="RU363071"/>
    </source>
</evidence>
<comment type="catalytic activity">
    <reaction evidence="4 6">
        <text>D-erythrose 4-phosphate + phosphoenolpyruvate + H2O = 7-phospho-2-dehydro-3-deoxy-D-arabino-heptonate + phosphate</text>
        <dbReference type="Rhea" id="RHEA:14717"/>
        <dbReference type="ChEBI" id="CHEBI:15377"/>
        <dbReference type="ChEBI" id="CHEBI:16897"/>
        <dbReference type="ChEBI" id="CHEBI:43474"/>
        <dbReference type="ChEBI" id="CHEBI:58394"/>
        <dbReference type="ChEBI" id="CHEBI:58702"/>
        <dbReference type="EC" id="2.5.1.54"/>
    </reaction>
</comment>
<comment type="similarity">
    <text evidence="2 6">Belongs to the class-II DAHP synthase family.</text>
</comment>
<keyword evidence="6" id="KW-0057">Aromatic amino acid biosynthesis</keyword>
<feature type="binding site" evidence="5">
    <location>
        <position position="324"/>
    </location>
    <ligand>
        <name>phosphoenolpyruvate</name>
        <dbReference type="ChEBI" id="CHEBI:58702"/>
    </ligand>
</feature>
<dbReference type="GO" id="GO:0009073">
    <property type="term" value="P:aromatic amino acid family biosynthetic process"/>
    <property type="evidence" value="ECO:0007669"/>
    <property type="project" value="UniProtKB-KW"/>
</dbReference>
<feature type="binding site" evidence="5">
    <location>
        <position position="116"/>
    </location>
    <ligand>
        <name>phosphoenolpyruvate</name>
        <dbReference type="ChEBI" id="CHEBI:58702"/>
    </ligand>
</feature>